<dbReference type="CDD" id="cd23645">
    <property type="entry name" value="HFD_Dpb3-like"/>
    <property type="match status" value="1"/>
</dbReference>
<sequence>MSGNSKSGRGVSVFPISRVKRIIKEDKNITALTTEATFLVSKAVEMFVREITANSYKICNHDKRKTIKYKDMSETVQNIDKYYFLEDIIPSTVSASGTKKPK</sequence>
<proteinExistence type="predicted"/>
<protein>
    <recommendedName>
        <fullName evidence="3">Transcription factor CBF/NF-Y/archaeal histone domain-containing protein</fullName>
    </recommendedName>
</protein>
<dbReference type="Pfam" id="PF00808">
    <property type="entry name" value="CBFD_NFYB_HMF"/>
    <property type="match status" value="1"/>
</dbReference>
<dbReference type="OrthoDB" id="636685at2759"/>
<dbReference type="AlphaFoldDB" id="A0A2T9Z408"/>
<dbReference type="STRING" id="61424.A0A2T9Z408"/>
<dbReference type="GO" id="GO:0046982">
    <property type="term" value="F:protein heterodimerization activity"/>
    <property type="evidence" value="ECO:0007669"/>
    <property type="project" value="InterPro"/>
</dbReference>
<comment type="subcellular location">
    <subcellularLocation>
        <location evidence="1">Nucleus</location>
    </subcellularLocation>
</comment>
<dbReference type="EMBL" id="MBFT01000042">
    <property type="protein sequence ID" value="PVU99330.1"/>
    <property type="molecule type" value="Genomic_DNA"/>
</dbReference>
<evidence type="ECO:0000256" key="1">
    <source>
        <dbReference type="ARBA" id="ARBA00004123"/>
    </source>
</evidence>
<dbReference type="SUPFAM" id="SSF47113">
    <property type="entry name" value="Histone-fold"/>
    <property type="match status" value="1"/>
</dbReference>
<dbReference type="PANTHER" id="PTHR10252:SF54">
    <property type="entry name" value="CHROMATIN ACCESSIBILITY COMPLEX PROTEIN 1"/>
    <property type="match status" value="1"/>
</dbReference>
<dbReference type="Gene3D" id="1.10.20.10">
    <property type="entry name" value="Histone, subunit A"/>
    <property type="match status" value="1"/>
</dbReference>
<dbReference type="InterPro" id="IPR050568">
    <property type="entry name" value="Transcr_DNA_Rep_Reg"/>
</dbReference>
<dbReference type="GO" id="GO:0008623">
    <property type="term" value="C:CHRAC"/>
    <property type="evidence" value="ECO:0007669"/>
    <property type="project" value="TreeGrafter"/>
</dbReference>
<organism evidence="4 5">
    <name type="scientific">Furculomyces boomerangus</name>
    <dbReference type="NCBI Taxonomy" id="61424"/>
    <lineage>
        <taxon>Eukaryota</taxon>
        <taxon>Fungi</taxon>
        <taxon>Fungi incertae sedis</taxon>
        <taxon>Zoopagomycota</taxon>
        <taxon>Kickxellomycotina</taxon>
        <taxon>Harpellomycetes</taxon>
        <taxon>Harpellales</taxon>
        <taxon>Harpellaceae</taxon>
        <taxon>Furculomyces</taxon>
    </lineage>
</organism>
<evidence type="ECO:0000256" key="2">
    <source>
        <dbReference type="ARBA" id="ARBA00023242"/>
    </source>
</evidence>
<name>A0A2T9Z408_9FUNG</name>
<dbReference type="Proteomes" id="UP000245699">
    <property type="component" value="Unassembled WGS sequence"/>
</dbReference>
<accession>A0A2T9Z408</accession>
<dbReference type="PANTHER" id="PTHR10252">
    <property type="entry name" value="HISTONE-LIKE TRANSCRIPTION FACTOR CCAAT-RELATED"/>
    <property type="match status" value="1"/>
</dbReference>
<evidence type="ECO:0000313" key="5">
    <source>
        <dbReference type="Proteomes" id="UP000245699"/>
    </source>
</evidence>
<gene>
    <name evidence="4" type="ORF">BB559_000807</name>
</gene>
<dbReference type="InterPro" id="IPR009072">
    <property type="entry name" value="Histone-fold"/>
</dbReference>
<comment type="caution">
    <text evidence="4">The sequence shown here is derived from an EMBL/GenBank/DDBJ whole genome shotgun (WGS) entry which is preliminary data.</text>
</comment>
<reference evidence="4 5" key="1">
    <citation type="journal article" date="2018" name="MBio">
        <title>Comparative Genomics Reveals the Core Gene Toolbox for the Fungus-Insect Symbiosis.</title>
        <authorList>
            <person name="Wang Y."/>
            <person name="Stata M."/>
            <person name="Wang W."/>
            <person name="Stajich J.E."/>
            <person name="White M.M."/>
            <person name="Moncalvo J.M."/>
        </authorList>
    </citation>
    <scope>NUCLEOTIDE SEQUENCE [LARGE SCALE GENOMIC DNA]</scope>
    <source>
        <strain evidence="4 5">AUS-77-4</strain>
    </source>
</reference>
<dbReference type="GO" id="GO:0006261">
    <property type="term" value="P:DNA-templated DNA replication"/>
    <property type="evidence" value="ECO:0007669"/>
    <property type="project" value="TreeGrafter"/>
</dbReference>
<evidence type="ECO:0000313" key="4">
    <source>
        <dbReference type="EMBL" id="PVU99330.1"/>
    </source>
</evidence>
<keyword evidence="5" id="KW-1185">Reference proteome</keyword>
<keyword evidence="2" id="KW-0539">Nucleus</keyword>
<evidence type="ECO:0000259" key="3">
    <source>
        <dbReference type="Pfam" id="PF00808"/>
    </source>
</evidence>
<dbReference type="InterPro" id="IPR003958">
    <property type="entry name" value="CBFA_NFYB_domain"/>
</dbReference>
<feature type="domain" description="Transcription factor CBF/NF-Y/archaeal histone" evidence="3">
    <location>
        <begin position="14"/>
        <end position="74"/>
    </location>
</feature>